<evidence type="ECO:0000256" key="1">
    <source>
        <dbReference type="SAM" id="MobiDB-lite"/>
    </source>
</evidence>
<feature type="region of interest" description="Disordered" evidence="1">
    <location>
        <begin position="298"/>
        <end position="321"/>
    </location>
</feature>
<keyword evidence="4" id="KW-1185">Reference proteome</keyword>
<accession>A0A4S2MJF4</accession>
<feature type="compositionally biased region" description="Polar residues" evidence="1">
    <location>
        <begin position="298"/>
        <end position="313"/>
    </location>
</feature>
<name>A0A4S2MJF4_9PEZI</name>
<dbReference type="AlphaFoldDB" id="A0A4S2MJF4"/>
<protein>
    <submittedName>
        <fullName evidence="3">Uncharacterized protein</fullName>
    </submittedName>
</protein>
<proteinExistence type="predicted"/>
<sequence length="475" mass="52386">MHTLSLSPFLPLLLLLPRTHARKPTLLPDRYFHLQIPPSYPHAPMRGYTLASTTPWADDSRRIVYPFQQGGKYLWLSWDLDDWESGTEGRVLVDPEQRNMLWLEPTHHPTLPAYVVRAGPRNNLRDTPFTKNWGNHLGDLSFTMNGTRGTMFSLCMYEETYHAENSTLVAPGRELFFGMPKKEDPRCGPPTTIRVYYSTVPVGYKLMRAEDGYWEYKPPAENETASAAVDAGGAAPAVDSAYSSALSVSVAPSSATSASSSSAASSIIPAASAYSSMEPKLETLSTPATTISWEPITKSASTPSKYSSPNSVGTTLTITDPTTPYPCSRTARSSCIPSPVPVTGCKDTDKVSCDSTVPGPYQHEYQDQNQDQDKQKGDHSRVFRVLNMGMKNDRERVGLLWWMGRKARGKVRVSEEVELAEVGGKANLEDKVEGVLVKAVEEQEVPEGSEDKDGDAENGDMEYEDGQEEEEETGK</sequence>
<keyword evidence="2" id="KW-0732">Signal</keyword>
<dbReference type="EMBL" id="ML220159">
    <property type="protein sequence ID" value="TGZ77090.1"/>
    <property type="molecule type" value="Genomic_DNA"/>
</dbReference>
<feature type="region of interest" description="Disordered" evidence="1">
    <location>
        <begin position="356"/>
        <end position="378"/>
    </location>
</feature>
<feature type="compositionally biased region" description="Acidic residues" evidence="1">
    <location>
        <begin position="442"/>
        <end position="475"/>
    </location>
</feature>
<reference evidence="3 4" key="1">
    <citation type="submission" date="2019-04" db="EMBL/GenBank/DDBJ databases">
        <title>Comparative genomics and transcriptomics to analyze fruiting body development in filamentous ascomycetes.</title>
        <authorList>
            <consortium name="DOE Joint Genome Institute"/>
            <person name="Lutkenhaus R."/>
            <person name="Traeger S."/>
            <person name="Breuer J."/>
            <person name="Kuo A."/>
            <person name="Lipzen A."/>
            <person name="Pangilinan J."/>
            <person name="Dilworth D."/>
            <person name="Sandor L."/>
            <person name="Poggeler S."/>
            <person name="Barry K."/>
            <person name="Grigoriev I.V."/>
            <person name="Nowrousian M."/>
        </authorList>
    </citation>
    <scope>NUCLEOTIDE SEQUENCE [LARGE SCALE GENOMIC DNA]</scope>
    <source>
        <strain evidence="3 4">CBS 389.68</strain>
    </source>
</reference>
<feature type="signal peptide" evidence="2">
    <location>
        <begin position="1"/>
        <end position="21"/>
    </location>
</feature>
<feature type="chain" id="PRO_5020814253" evidence="2">
    <location>
        <begin position="22"/>
        <end position="475"/>
    </location>
</feature>
<evidence type="ECO:0000313" key="4">
    <source>
        <dbReference type="Proteomes" id="UP000298138"/>
    </source>
</evidence>
<dbReference type="InParanoid" id="A0A4S2MJF4"/>
<dbReference type="Proteomes" id="UP000298138">
    <property type="component" value="Unassembled WGS sequence"/>
</dbReference>
<feature type="region of interest" description="Disordered" evidence="1">
    <location>
        <begin position="437"/>
        <end position="475"/>
    </location>
</feature>
<evidence type="ECO:0000256" key="2">
    <source>
        <dbReference type="SAM" id="SignalP"/>
    </source>
</evidence>
<organism evidence="3 4">
    <name type="scientific">Ascodesmis nigricans</name>
    <dbReference type="NCBI Taxonomy" id="341454"/>
    <lineage>
        <taxon>Eukaryota</taxon>
        <taxon>Fungi</taxon>
        <taxon>Dikarya</taxon>
        <taxon>Ascomycota</taxon>
        <taxon>Pezizomycotina</taxon>
        <taxon>Pezizomycetes</taxon>
        <taxon>Pezizales</taxon>
        <taxon>Ascodesmidaceae</taxon>
        <taxon>Ascodesmis</taxon>
    </lineage>
</organism>
<evidence type="ECO:0000313" key="3">
    <source>
        <dbReference type="EMBL" id="TGZ77090.1"/>
    </source>
</evidence>
<gene>
    <name evidence="3" type="ORF">EX30DRAFT_366921</name>
</gene>